<evidence type="ECO:0000313" key="3">
    <source>
        <dbReference type="EMBL" id="KAF3042375.1"/>
    </source>
</evidence>
<dbReference type="Pfam" id="PF06985">
    <property type="entry name" value="HET"/>
    <property type="match status" value="1"/>
</dbReference>
<keyword evidence="4" id="KW-1185">Reference proteome</keyword>
<gene>
    <name evidence="3" type="ORF">E8E12_006092</name>
</gene>
<dbReference type="OrthoDB" id="2157530at2759"/>
<reference evidence="3" key="1">
    <citation type="submission" date="2019-04" db="EMBL/GenBank/DDBJ databases">
        <title>Sequencing of skin fungus with MAO and IRED activity.</title>
        <authorList>
            <person name="Marsaioli A.J."/>
            <person name="Bonatto J.M.C."/>
            <person name="Reis Junior O."/>
        </authorList>
    </citation>
    <scope>NUCLEOTIDE SEQUENCE</scope>
    <source>
        <strain evidence="3">28M1</strain>
    </source>
</reference>
<dbReference type="PANTHER" id="PTHR24148:SF73">
    <property type="entry name" value="HET DOMAIN PROTEIN (AFU_ORTHOLOGUE AFUA_8G01020)"/>
    <property type="match status" value="1"/>
</dbReference>
<dbReference type="EMBL" id="SWKV01000016">
    <property type="protein sequence ID" value="KAF3042375.1"/>
    <property type="molecule type" value="Genomic_DNA"/>
</dbReference>
<sequence>MDRLRSLTPRPQPSSVSQEYQTNPSISRNTIDTESEQSVASSEQWLLSDHRELNRGNGSYSTASLFNDTAVVHSFVEGSDHDLDAVIAAESHRVFREVPLNLAQRSVRFVEVLSVLSPTGLIQCKLSQGTIEDDEYICLSYVWGSSEDQQQILINGELFRTRKNVWTFLSAIRQAKPDSSKRQLYWIDALCIDQDNIKERNHQVGHMGAVYYAAKHVIIWMGVKMPISRLLSMSAEFSNFIAPTNSGDEEVQFAEIWHQSARADEREIIEDWKAFASDPYWSRAWITQEVLFAREASVMTDRVRITNEQLKPIFYLRQLLPLDFLDADPEEPDNQRAVRSFKYLENIIWNPARTQRRRLIRLLNEYPKRDSEIVRDRIYSLISISSDGASIPVDYAISDRDFFRKVVVALRDSVHCLCSMAMVANTLQYASKVNDDTPLFKLIAQHSGSTDLWMLPQKRRVCVSCSASISPDNRDVVCLKEVCPKMTGHFAPFNGNFRKGYLCLELEGHDFDYDTGGGHVSVSRSGPDNLLDIHLGINELLWLVRTASVRTVHAGDNLCAGALRGRGCLELCTECESPAEGYTGGASTVDVDSLATMHSTETLRVFV</sequence>
<comment type="caution">
    <text evidence="3">The sequence shown here is derived from an EMBL/GenBank/DDBJ whole genome shotgun (WGS) entry which is preliminary data.</text>
</comment>
<proteinExistence type="predicted"/>
<accession>A0A9P4WTN5</accession>
<evidence type="ECO:0000256" key="1">
    <source>
        <dbReference type="SAM" id="MobiDB-lite"/>
    </source>
</evidence>
<dbReference type="Proteomes" id="UP000758155">
    <property type="component" value="Unassembled WGS sequence"/>
</dbReference>
<feature type="domain" description="Heterokaryon incompatibility" evidence="2">
    <location>
        <begin position="136"/>
        <end position="289"/>
    </location>
</feature>
<evidence type="ECO:0000313" key="4">
    <source>
        <dbReference type="Proteomes" id="UP000758155"/>
    </source>
</evidence>
<dbReference type="InterPro" id="IPR052895">
    <property type="entry name" value="HetReg/Transcr_Mod"/>
</dbReference>
<dbReference type="AlphaFoldDB" id="A0A9P4WTN5"/>
<protein>
    <recommendedName>
        <fullName evidence="2">Heterokaryon incompatibility domain-containing protein</fullName>
    </recommendedName>
</protein>
<feature type="compositionally biased region" description="Polar residues" evidence="1">
    <location>
        <begin position="13"/>
        <end position="34"/>
    </location>
</feature>
<dbReference type="InterPro" id="IPR010730">
    <property type="entry name" value="HET"/>
</dbReference>
<evidence type="ECO:0000259" key="2">
    <source>
        <dbReference type="Pfam" id="PF06985"/>
    </source>
</evidence>
<organism evidence="3 4">
    <name type="scientific">Didymella heteroderae</name>
    <dbReference type="NCBI Taxonomy" id="1769908"/>
    <lineage>
        <taxon>Eukaryota</taxon>
        <taxon>Fungi</taxon>
        <taxon>Dikarya</taxon>
        <taxon>Ascomycota</taxon>
        <taxon>Pezizomycotina</taxon>
        <taxon>Dothideomycetes</taxon>
        <taxon>Pleosporomycetidae</taxon>
        <taxon>Pleosporales</taxon>
        <taxon>Pleosporineae</taxon>
        <taxon>Didymellaceae</taxon>
        <taxon>Didymella</taxon>
    </lineage>
</organism>
<dbReference type="PANTHER" id="PTHR24148">
    <property type="entry name" value="ANKYRIN REPEAT DOMAIN-CONTAINING PROTEIN 39 HOMOLOG-RELATED"/>
    <property type="match status" value="1"/>
</dbReference>
<name>A0A9P4WTN5_9PLEO</name>
<feature type="region of interest" description="Disordered" evidence="1">
    <location>
        <begin position="1"/>
        <end position="34"/>
    </location>
</feature>